<dbReference type="SUPFAM" id="SSF52799">
    <property type="entry name" value="(Phosphotyrosine protein) phosphatases II"/>
    <property type="match status" value="1"/>
</dbReference>
<evidence type="ECO:0000313" key="1">
    <source>
        <dbReference type="EMBL" id="ABM39968.1"/>
    </source>
</evidence>
<dbReference type="EMBL" id="CP000532">
    <property type="protein sequence ID" value="ABM39968.1"/>
    <property type="molecule type" value="Genomic_DNA"/>
</dbReference>
<organism evidence="1 2">
    <name type="scientific">Polaromonas naphthalenivorans (strain CJ2)</name>
    <dbReference type="NCBI Taxonomy" id="365044"/>
    <lineage>
        <taxon>Bacteria</taxon>
        <taxon>Pseudomonadati</taxon>
        <taxon>Pseudomonadota</taxon>
        <taxon>Betaproteobacteria</taxon>
        <taxon>Burkholderiales</taxon>
        <taxon>Comamonadaceae</taxon>
        <taxon>Polaromonas</taxon>
    </lineage>
</organism>
<reference evidence="2" key="1">
    <citation type="journal article" date="2009" name="Environ. Microbiol.">
        <title>The genome of Polaromonas naphthalenivorans strain CJ2, isolated from coal tar-contaminated sediment, reveals physiological and metabolic versatility and evolution through extensive horizontal gene transfer.</title>
        <authorList>
            <person name="Yagi J.M."/>
            <person name="Sims D."/>
            <person name="Brettin T."/>
            <person name="Bruce D."/>
            <person name="Madsen E.L."/>
        </authorList>
    </citation>
    <scope>NUCLEOTIDE SEQUENCE [LARGE SCALE GENOMIC DNA]</scope>
    <source>
        <strain evidence="2">CJ2</strain>
        <plasmid evidence="2">Plasmid pPNAP03</plasmid>
    </source>
</reference>
<evidence type="ECO:0000313" key="2">
    <source>
        <dbReference type="Proteomes" id="UP000000644"/>
    </source>
</evidence>
<dbReference type="RefSeq" id="WP_011798339.1">
    <property type="nucleotide sequence ID" value="NC_008759.1"/>
</dbReference>
<geneLocation type="plasmid" evidence="1 2">
    <name>pPNAP03</name>
</geneLocation>
<dbReference type="Proteomes" id="UP000000644">
    <property type="component" value="Plasmid pPNAP03"/>
</dbReference>
<proteinExistence type="predicted"/>
<dbReference type="Gene3D" id="3.90.190.10">
    <property type="entry name" value="Protein tyrosine phosphatase superfamily"/>
    <property type="match status" value="1"/>
</dbReference>
<dbReference type="HOGENOM" id="CLU_107934_0_0_4"/>
<keyword evidence="1" id="KW-0614">Plasmid</keyword>
<sequence>MTSRLKAVIDELYRPAQRRKVFALSRAEAESLPRLPTTAVISITAPERPPANLDGFEHLLRLSFADVDHLGIELSARAREKVSKAFTVDQAEQVLSFVTGLPPGILSIVAHCEGGYSRSCAVAYVLNELYGYTVEFERLQNANPSVVKMLRKAAATHTKR</sequence>
<name>A1VWE0_POLNA</name>
<dbReference type="OrthoDB" id="8722946at2"/>
<dbReference type="KEGG" id="pna:Pnap_4904"/>
<accession>A1VWE0</accession>
<protein>
    <recommendedName>
        <fullName evidence="3">Tyrosine specific protein phosphatases domain-containing protein</fullName>
    </recommendedName>
</protein>
<evidence type="ECO:0008006" key="3">
    <source>
        <dbReference type="Google" id="ProtNLM"/>
    </source>
</evidence>
<dbReference type="InterPro" id="IPR029021">
    <property type="entry name" value="Prot-tyrosine_phosphatase-like"/>
</dbReference>
<dbReference type="AlphaFoldDB" id="A1VWE0"/>
<keyword evidence="2" id="KW-1185">Reference proteome</keyword>
<gene>
    <name evidence="1" type="ordered locus">Pnap_4904</name>
</gene>